<accession>A0A6J5RX30</accession>
<evidence type="ECO:0000256" key="1">
    <source>
        <dbReference type="ARBA" id="ARBA00009972"/>
    </source>
</evidence>
<sequence length="294" mass="33835">MINIEEKSYLDLLNKIITTGASREDRTGIGTKSIFGTQLRFSLENNRIPMLTTKKMFHRGVIEELLFFIRGETNTKILEAKGVNIWKGNTSREFLDKRGLKYLPEGDMGKGYGFQWRKFGQHENDYGDFWCGQGGVDQLSNALNLIKTDPNSRKIIISAWNPQQLNEMALEPCHCFIQFQVNNGKLNCQWYQRSVDSFLGLPFNILSYAILTHIMAKAADLKAGELIFVGGDTHIYNNHLDQVKEQISREPFEFPQFFINKEISSIEDIEKLSFDNFLIKDYYSYPAIKADMAI</sequence>
<evidence type="ECO:0000256" key="7">
    <source>
        <dbReference type="ARBA" id="ARBA00022727"/>
    </source>
</evidence>
<name>A0A6J5RX30_9CAUD</name>
<comment type="subunit">
    <text evidence="2">Homodimer.</text>
</comment>
<dbReference type="SUPFAM" id="SSF55831">
    <property type="entry name" value="Thymidylate synthase/dCMP hydroxymethylase"/>
    <property type="match status" value="1"/>
</dbReference>
<dbReference type="NCBIfam" id="TIGR03284">
    <property type="entry name" value="thym_sym"/>
    <property type="match status" value="1"/>
</dbReference>
<comment type="similarity">
    <text evidence="1">Belongs to the thymidylate synthase family.</text>
</comment>
<dbReference type="PRINTS" id="PR00108">
    <property type="entry name" value="THYMDSNTHASE"/>
</dbReference>
<dbReference type="PANTHER" id="PTHR11548:SF2">
    <property type="entry name" value="THYMIDYLATE SYNTHASE"/>
    <property type="match status" value="1"/>
</dbReference>
<evidence type="ECO:0000313" key="10">
    <source>
        <dbReference type="EMBL" id="CAB4196564.1"/>
    </source>
</evidence>
<gene>
    <name evidence="10" type="ORF">UFOVP1290_84</name>
</gene>
<dbReference type="InterPro" id="IPR045097">
    <property type="entry name" value="Thymidate_synth/dCMP_Mease"/>
</dbReference>
<dbReference type="EMBL" id="LR797252">
    <property type="protein sequence ID" value="CAB4196564.1"/>
    <property type="molecule type" value="Genomic_DNA"/>
</dbReference>
<dbReference type="GO" id="GO:0006231">
    <property type="term" value="P:dTMP biosynthetic process"/>
    <property type="evidence" value="ECO:0007669"/>
    <property type="project" value="InterPro"/>
</dbReference>
<keyword evidence="5" id="KW-0489">Methyltransferase</keyword>
<dbReference type="FunFam" id="3.30.572.10:FF:000013">
    <property type="entry name" value="Thymidylate synthase"/>
    <property type="match status" value="1"/>
</dbReference>
<evidence type="ECO:0000256" key="4">
    <source>
        <dbReference type="ARBA" id="ARBA00015931"/>
    </source>
</evidence>
<evidence type="ECO:0000256" key="8">
    <source>
        <dbReference type="PROSITE-ProRule" id="PRU10016"/>
    </source>
</evidence>
<protein>
    <recommendedName>
        <fullName evidence="4">Thymidylate synthase</fullName>
        <ecNumber evidence="3">2.1.1.45</ecNumber>
    </recommendedName>
</protein>
<dbReference type="NCBIfam" id="NF002497">
    <property type="entry name" value="PRK01827.1-3"/>
    <property type="match status" value="1"/>
</dbReference>
<dbReference type="EC" id="2.1.1.45" evidence="3"/>
<evidence type="ECO:0000256" key="6">
    <source>
        <dbReference type="ARBA" id="ARBA00022679"/>
    </source>
</evidence>
<organism evidence="10">
    <name type="scientific">uncultured Caudovirales phage</name>
    <dbReference type="NCBI Taxonomy" id="2100421"/>
    <lineage>
        <taxon>Viruses</taxon>
        <taxon>Duplodnaviria</taxon>
        <taxon>Heunggongvirae</taxon>
        <taxon>Uroviricota</taxon>
        <taxon>Caudoviricetes</taxon>
        <taxon>Peduoviridae</taxon>
        <taxon>Maltschvirus</taxon>
        <taxon>Maltschvirus maltsch</taxon>
    </lineage>
</organism>
<dbReference type="InterPro" id="IPR023451">
    <property type="entry name" value="Thymidate_synth/dCMP_Mease_dom"/>
</dbReference>
<dbReference type="CDD" id="cd00351">
    <property type="entry name" value="TS_Pyrimidine_HMase"/>
    <property type="match status" value="1"/>
</dbReference>
<dbReference type="InterPro" id="IPR036926">
    <property type="entry name" value="Thymidate_synth/dCMP_Mease_sf"/>
</dbReference>
<dbReference type="PANTHER" id="PTHR11548">
    <property type="entry name" value="THYMIDYLATE SYNTHASE 1"/>
    <property type="match status" value="1"/>
</dbReference>
<dbReference type="InterPro" id="IPR020940">
    <property type="entry name" value="Thymidylate_synthase_AS"/>
</dbReference>
<dbReference type="GO" id="GO:0032259">
    <property type="term" value="P:methylation"/>
    <property type="evidence" value="ECO:0007669"/>
    <property type="project" value="UniProtKB-KW"/>
</dbReference>
<evidence type="ECO:0000256" key="3">
    <source>
        <dbReference type="ARBA" id="ARBA00011947"/>
    </source>
</evidence>
<keyword evidence="6" id="KW-0808">Transferase</keyword>
<evidence type="ECO:0000256" key="5">
    <source>
        <dbReference type="ARBA" id="ARBA00022603"/>
    </source>
</evidence>
<dbReference type="GO" id="GO:0004799">
    <property type="term" value="F:thymidylate synthase activity"/>
    <property type="evidence" value="ECO:0007669"/>
    <property type="project" value="UniProtKB-EC"/>
</dbReference>
<keyword evidence="7" id="KW-0545">Nucleotide biosynthesis</keyword>
<dbReference type="Gene3D" id="3.30.572.10">
    <property type="entry name" value="Thymidylate synthase/dCMP hydroxymethylase domain"/>
    <property type="match status" value="1"/>
</dbReference>
<dbReference type="InterPro" id="IPR000398">
    <property type="entry name" value="Thymidylate_synthase"/>
</dbReference>
<feature type="domain" description="Thymidylate synthase/dCMP hydroxymethylase" evidence="9">
    <location>
        <begin position="7"/>
        <end position="294"/>
    </location>
</feature>
<evidence type="ECO:0000259" key="9">
    <source>
        <dbReference type="Pfam" id="PF00303"/>
    </source>
</evidence>
<evidence type="ECO:0000256" key="2">
    <source>
        <dbReference type="ARBA" id="ARBA00011738"/>
    </source>
</evidence>
<proteinExistence type="inferred from homology"/>
<dbReference type="Pfam" id="PF00303">
    <property type="entry name" value="Thymidylat_synt"/>
    <property type="match status" value="1"/>
</dbReference>
<dbReference type="HAMAP" id="MF_00008">
    <property type="entry name" value="Thymidy_synth_bact"/>
    <property type="match status" value="1"/>
</dbReference>
<feature type="active site" evidence="8">
    <location>
        <position position="173"/>
    </location>
</feature>
<dbReference type="PROSITE" id="PS00091">
    <property type="entry name" value="THYMIDYLATE_SYNTHASE"/>
    <property type="match status" value="1"/>
</dbReference>
<reference evidence="10" key="1">
    <citation type="submission" date="2020-05" db="EMBL/GenBank/DDBJ databases">
        <authorList>
            <person name="Chiriac C."/>
            <person name="Salcher M."/>
            <person name="Ghai R."/>
            <person name="Kavagutti S V."/>
        </authorList>
    </citation>
    <scope>NUCLEOTIDE SEQUENCE</scope>
</reference>